<gene>
    <name evidence="1" type="ORF">G4V63_28715</name>
</gene>
<accession>A0A7C9RKI5</accession>
<name>A0A7C9RKI5_9BRAD</name>
<evidence type="ECO:0000313" key="2">
    <source>
        <dbReference type="Proteomes" id="UP000480266"/>
    </source>
</evidence>
<protein>
    <submittedName>
        <fullName evidence="1">Uncharacterized protein</fullName>
    </submittedName>
</protein>
<sequence>MDTRAPVIAAHRAISARAEAIIGHPQECFFRQGHAPLLCFRHDLEQ</sequence>
<proteinExistence type="predicted"/>
<dbReference type="AlphaFoldDB" id="A0A7C9RKI5"/>
<comment type="caution">
    <text evidence="1">The sequence shown here is derived from an EMBL/GenBank/DDBJ whole genome shotgun (WGS) entry which is preliminary data.</text>
</comment>
<evidence type="ECO:0000313" key="1">
    <source>
        <dbReference type="EMBL" id="NGX99040.1"/>
    </source>
</evidence>
<organism evidence="1 2">
    <name type="scientific">Candidatus Afipia apatlaquensis</name>
    <dbReference type="NCBI Taxonomy" id="2712852"/>
    <lineage>
        <taxon>Bacteria</taxon>
        <taxon>Pseudomonadati</taxon>
        <taxon>Pseudomonadota</taxon>
        <taxon>Alphaproteobacteria</taxon>
        <taxon>Hyphomicrobiales</taxon>
        <taxon>Nitrobacteraceae</taxon>
        <taxon>Afipia</taxon>
    </lineage>
</organism>
<dbReference type="EMBL" id="JAAMRR010001465">
    <property type="protein sequence ID" value="NGX99040.1"/>
    <property type="molecule type" value="Genomic_DNA"/>
</dbReference>
<dbReference type="Proteomes" id="UP000480266">
    <property type="component" value="Unassembled WGS sequence"/>
</dbReference>
<reference evidence="1" key="1">
    <citation type="submission" date="2020-02" db="EMBL/GenBank/DDBJ databases">
        <title>Draft genome sequence of Candidatus Afipia apatlaquensis IBT-C3, a potential strain for decolorization of textile dyes.</title>
        <authorList>
            <person name="Sanchez-Reyes A."/>
            <person name="Breton-Deval L."/>
            <person name="Mangelson H."/>
            <person name="Sanchez-Flores A."/>
        </authorList>
    </citation>
    <scope>NUCLEOTIDE SEQUENCE [LARGE SCALE GENOMIC DNA]</scope>
    <source>
        <strain evidence="1">IBT-C3</strain>
    </source>
</reference>
<keyword evidence="2" id="KW-1185">Reference proteome</keyword>